<evidence type="ECO:0000256" key="1">
    <source>
        <dbReference type="ARBA" id="ARBA00022737"/>
    </source>
</evidence>
<feature type="domain" description="Nephrocystin 3-like N-terminal" evidence="3">
    <location>
        <begin position="176"/>
        <end position="335"/>
    </location>
</feature>
<dbReference type="Pfam" id="PF25053">
    <property type="entry name" value="DUF7791"/>
    <property type="match status" value="1"/>
</dbReference>
<dbReference type="Proteomes" id="UP001390339">
    <property type="component" value="Unassembled WGS sequence"/>
</dbReference>
<feature type="region of interest" description="Disordered" evidence="2">
    <location>
        <begin position="890"/>
        <end position="925"/>
    </location>
</feature>
<evidence type="ECO:0000256" key="2">
    <source>
        <dbReference type="SAM" id="MobiDB-lite"/>
    </source>
</evidence>
<accession>A0ABR2I960</accession>
<keyword evidence="1" id="KW-0677">Repeat</keyword>
<dbReference type="SUPFAM" id="SSF52540">
    <property type="entry name" value="P-loop containing nucleoside triphosphate hydrolases"/>
    <property type="match status" value="1"/>
</dbReference>
<dbReference type="EMBL" id="JAPCWZ010000006">
    <property type="protein sequence ID" value="KAK8859533.1"/>
    <property type="molecule type" value="Genomic_DNA"/>
</dbReference>
<evidence type="ECO:0000259" key="3">
    <source>
        <dbReference type="Pfam" id="PF24883"/>
    </source>
</evidence>
<proteinExistence type="predicted"/>
<dbReference type="InterPro" id="IPR056693">
    <property type="entry name" value="DUF7791"/>
</dbReference>
<comment type="caution">
    <text evidence="5">The sequence shown here is derived from an EMBL/GenBank/DDBJ whole genome shotgun (WGS) entry which is preliminary data.</text>
</comment>
<reference evidence="5 6" key="1">
    <citation type="journal article" date="2024" name="IMA Fungus">
        <title>Apiospora arundinis, a panoply of carbohydrate-active enzymes and secondary metabolites.</title>
        <authorList>
            <person name="Sorensen T."/>
            <person name="Petersen C."/>
            <person name="Muurmann A.T."/>
            <person name="Christiansen J.V."/>
            <person name="Brundto M.L."/>
            <person name="Overgaard C.K."/>
            <person name="Boysen A.T."/>
            <person name="Wollenberg R.D."/>
            <person name="Larsen T.O."/>
            <person name="Sorensen J.L."/>
            <person name="Nielsen K.L."/>
            <person name="Sondergaard T.E."/>
        </authorList>
    </citation>
    <scope>NUCLEOTIDE SEQUENCE [LARGE SCALE GENOMIC DNA]</scope>
    <source>
        <strain evidence="5 6">AAU 773</strain>
    </source>
</reference>
<dbReference type="Pfam" id="PF24883">
    <property type="entry name" value="NPHP3_N"/>
    <property type="match status" value="1"/>
</dbReference>
<dbReference type="PANTHER" id="PTHR10039">
    <property type="entry name" value="AMELOGENIN"/>
    <property type="match status" value="1"/>
</dbReference>
<evidence type="ECO:0000313" key="5">
    <source>
        <dbReference type="EMBL" id="KAK8859533.1"/>
    </source>
</evidence>
<evidence type="ECO:0000259" key="4">
    <source>
        <dbReference type="Pfam" id="PF25053"/>
    </source>
</evidence>
<gene>
    <name evidence="5" type="ORF">PGQ11_010267</name>
</gene>
<organism evidence="5 6">
    <name type="scientific">Apiospora arundinis</name>
    <dbReference type="NCBI Taxonomy" id="335852"/>
    <lineage>
        <taxon>Eukaryota</taxon>
        <taxon>Fungi</taxon>
        <taxon>Dikarya</taxon>
        <taxon>Ascomycota</taxon>
        <taxon>Pezizomycotina</taxon>
        <taxon>Sordariomycetes</taxon>
        <taxon>Xylariomycetidae</taxon>
        <taxon>Amphisphaeriales</taxon>
        <taxon>Apiosporaceae</taxon>
        <taxon>Apiospora</taxon>
    </lineage>
</organism>
<feature type="domain" description="DUF7791" evidence="4">
    <location>
        <begin position="445"/>
        <end position="570"/>
    </location>
</feature>
<keyword evidence="6" id="KW-1185">Reference proteome</keyword>
<dbReference type="InterPro" id="IPR056884">
    <property type="entry name" value="NPHP3-like_N"/>
</dbReference>
<protein>
    <submittedName>
        <fullName evidence="5">Nacht nucleoside triphosphatase</fullName>
    </submittedName>
</protein>
<evidence type="ECO:0000313" key="6">
    <source>
        <dbReference type="Proteomes" id="UP001390339"/>
    </source>
</evidence>
<dbReference type="InterPro" id="IPR027417">
    <property type="entry name" value="P-loop_NTPase"/>
</dbReference>
<name>A0ABR2I960_9PEZI</name>
<dbReference type="Gene3D" id="3.40.50.300">
    <property type="entry name" value="P-loop containing nucleotide triphosphate hydrolases"/>
    <property type="match status" value="1"/>
</dbReference>
<dbReference type="PANTHER" id="PTHR10039:SF5">
    <property type="entry name" value="NACHT DOMAIN-CONTAINING PROTEIN"/>
    <property type="match status" value="1"/>
</dbReference>
<sequence>MGKSEIEELDNRLRRSQITLGVVMSFVSSGYQKEHNVRLTKLQKQGELHRLNQERQFSELRRLLVSIRDQVLSLRSIDLRSGSESLEEVERLLRELQTSRPAVLKVFSQADIAEVEGRMRDLNIGTNDQEKQQAIIGSLNFANRPARHGAIPAAHAKTFQWAFDTNCDEGKNCKGLMSWLRSGSGIFWVSGRPGSGKSTFMKYLAGQEETQAVLNLWSSPGEAIVSSHYFWIFGTSLQKSWEGFLRSVLFEIFQQCPSLLPYGCSDRWASKSPGSWSGPWSLSELRKTLQARTSHSKGLLFIDGLDEYDGDHLEVIEDMGALTLSANIKACVSSRSWNVFHDAFAHNELQRLYIHELTKGDIRHYVQDRLVAHPRWSHLTSWTDNADQLIQDVADRSHGVFLWVFLVTKLLRNGLTNDDTLADLSRRLATFPSDLESFFDHIIQSVESFYHEKMAGTLMIANATKAPLHILFYEFHDREHDDQDYSLHMPVCPLGRQQLSGIESRVKRRINAYCKGLLEVHDHRVVFLHRTVADFLNQRAILCRLQEKCPSWFRPELSCARAHLGIMKTCDFWGPHGRGITLPTALCSHVTSVMTFSAPLDQEPGELRDKFYSLLEEVETTMCWRPKEGGIDSHQDEKLVFRELLVQSNNPNYIDEALKKNPAYFGNFEYPPLHLLLLDGSPTKHMDTFRILLGHGQEPNEEYDEQSGAETSFHGQTPWSKLLSLAILQSGDTVLPSLLLPPFSKICRSGLLTLFLRYGANPNALTYRQETGRRSRAWLDISFACFKISICDEAPYLDLLEQIAKMGVPCLVGSSGEAQLSPAILKRFFRTLHERTRSSAFALQVSEKVIRMAYSSGCDIESTWHDIQEALSMSQLQRLRQMYHGFEQERQGGIVESEQEPRTKRPYSSTGDNEDRRKRPALRMG</sequence>